<dbReference type="Gene3D" id="2.40.170.20">
    <property type="entry name" value="TonB-dependent receptor, beta-barrel domain"/>
    <property type="match status" value="1"/>
</dbReference>
<feature type="chain" id="PRO_5017062066" evidence="17">
    <location>
        <begin position="33"/>
        <end position="968"/>
    </location>
</feature>
<dbReference type="InterPro" id="IPR011662">
    <property type="entry name" value="Secretin/TonB_short_N"/>
</dbReference>
<dbReference type="Proteomes" id="UP000255108">
    <property type="component" value="Unassembled WGS sequence"/>
</dbReference>
<keyword evidence="22" id="KW-1185">Reference proteome</keyword>
<dbReference type="InterPro" id="IPR010917">
    <property type="entry name" value="TonB_rcpt_CS"/>
</dbReference>
<evidence type="ECO:0000256" key="8">
    <source>
        <dbReference type="ARBA" id="ARBA00023004"/>
    </source>
</evidence>
<dbReference type="InterPro" id="IPR036942">
    <property type="entry name" value="Beta-barrel_TonB_sf"/>
</dbReference>
<evidence type="ECO:0000256" key="7">
    <source>
        <dbReference type="ARBA" id="ARBA00022729"/>
    </source>
</evidence>
<evidence type="ECO:0000256" key="16">
    <source>
        <dbReference type="SAM" id="MobiDB-lite"/>
    </source>
</evidence>
<proteinExistence type="inferred from homology"/>
<dbReference type="SMART" id="SM00965">
    <property type="entry name" value="STN"/>
    <property type="match status" value="1"/>
</dbReference>
<protein>
    <submittedName>
        <fullName evidence="19">Ferripyoverdine receptor</fullName>
    </submittedName>
    <submittedName>
        <fullName evidence="20">Hemoglobin/transferrin/lactoferrin receptor protein</fullName>
    </submittedName>
</protein>
<sequence>MQTSSRRMAIRPLILALSLAFTAPAASYAAQAAPIELNITSQPLSSALNELARQTGMVLLADAKLTVGRQSPDLKGSYSLRDALRQLLNGSGLRADIQGKDTIIIKAVPVTTGNTVSIGAVRVSGETAGFLNDEQIEASDRPYLKPGSSAHISRENIDRFRGTSPADIFKGTPGVVVGDARNSGAVDINIRGMQGQGRVPVLIDGSLQTTTIYRGYSGVADRSYIDPEMISEINITKGPSLGAEGTGAIGGLVSMSTLKPEDVLKPGERSGFRLRTGLQSNSVEARHEYEATPRSNRNSILDPRDGFISLAYALKEDDFDLVAAISHRQSGNYYSGKNGYTSYQNINEWGKDEGLTQFYNAGDEVFNTSNISNSALLKGTYRLSEDQALELGYRYYKSNYGEIMPSQIWRSDSNVLHDFKASEVSSEAWTARYKYAPADNPLVNLKAGLWYTDMQTAARNGDVFSNPLEGKPHPGDGDCEACVDVVYLAKNQAQRYGADLSNTSRFDTSLGPVQLNYGISLQKEDIAPADSVKKTQEDFDKNNTLRSGIRNEQSAFLNMQWQASDRLLLEAGGRYIHYNSKDRNVISSPIREKTGWQHINMWDAEGNEIGYTIWRQDENGEFTDATNPLKNGKGTLIPKNEGEKGEPIDLSKVDYWDTTGLVNYDKIPGAFTRTAPIERSGGGFAPAFSATFKLTDTTSTYLRYTEGLRMPSMFESTVGFSARYSSPLEPEHSKNWEAGISFVKDGAFKAEDKLRFKVAYFNNNTENYITRSQFNGESGMQNFTMANMDSYSISGFEFQSSYDRGDFFTELAATLNQKSMICDAKVADYYRKKGENWPEFRETPDCSSVGFNTSYVSNMIPPKLMANGTFGSRLLDQKLTLGLRASYVSGPLNVTEDKIWTNYTGTSVQIKTLPYTLVDLFASYKINADTRVDMTVDNATDRYYLDPLTLSLMPGPGRTVRMSFAVKF</sequence>
<evidence type="ECO:0000313" key="22">
    <source>
        <dbReference type="Proteomes" id="UP000295794"/>
    </source>
</evidence>
<evidence type="ECO:0000256" key="6">
    <source>
        <dbReference type="ARBA" id="ARBA00022692"/>
    </source>
</evidence>
<dbReference type="Pfam" id="PF00593">
    <property type="entry name" value="TonB_dep_Rec_b-barrel"/>
    <property type="match status" value="1"/>
</dbReference>
<keyword evidence="7 17" id="KW-0732">Signal</keyword>
<feature type="region of interest" description="Disordered" evidence="16">
    <location>
        <begin position="622"/>
        <end position="644"/>
    </location>
</feature>
<dbReference type="InterPro" id="IPR000531">
    <property type="entry name" value="Beta-barrel_TonB"/>
</dbReference>
<evidence type="ECO:0000256" key="4">
    <source>
        <dbReference type="ARBA" id="ARBA00022452"/>
    </source>
</evidence>
<evidence type="ECO:0000256" key="11">
    <source>
        <dbReference type="ARBA" id="ARBA00023170"/>
    </source>
</evidence>
<dbReference type="Pfam" id="PF07660">
    <property type="entry name" value="STN"/>
    <property type="match status" value="1"/>
</dbReference>
<dbReference type="InterPro" id="IPR011276">
    <property type="entry name" value="TonB_haem/Hb_rcpt"/>
</dbReference>
<feature type="domain" description="Secretin/TonB short N-terminal" evidence="18">
    <location>
        <begin position="57"/>
        <end position="108"/>
    </location>
</feature>
<evidence type="ECO:0000256" key="14">
    <source>
        <dbReference type="PROSITE-ProRule" id="PRU10144"/>
    </source>
</evidence>
<evidence type="ECO:0000313" key="21">
    <source>
        <dbReference type="Proteomes" id="UP000255108"/>
    </source>
</evidence>
<dbReference type="RefSeq" id="WP_165928584.1">
    <property type="nucleotide sequence ID" value="NZ_CAWOLO010000001.1"/>
</dbReference>
<keyword evidence="11 19" id="KW-0675">Receptor</keyword>
<keyword evidence="8" id="KW-0408">Iron</keyword>
<organism evidence="19 21">
    <name type="scientific">Iodobacter fluviatilis</name>
    <dbReference type="NCBI Taxonomy" id="537"/>
    <lineage>
        <taxon>Bacteria</taxon>
        <taxon>Pseudomonadati</taxon>
        <taxon>Pseudomonadota</taxon>
        <taxon>Betaproteobacteria</taxon>
        <taxon>Neisseriales</taxon>
        <taxon>Chitinibacteraceae</taxon>
        <taxon>Iodobacter</taxon>
    </lineage>
</organism>
<dbReference type="SUPFAM" id="SSF56935">
    <property type="entry name" value="Porins"/>
    <property type="match status" value="1"/>
</dbReference>
<dbReference type="GO" id="GO:0033214">
    <property type="term" value="P:siderophore-iron import into cell"/>
    <property type="evidence" value="ECO:0007669"/>
    <property type="project" value="TreeGrafter"/>
</dbReference>
<dbReference type="EMBL" id="SMBT01000001">
    <property type="protein sequence ID" value="TCU90488.1"/>
    <property type="molecule type" value="Genomic_DNA"/>
</dbReference>
<evidence type="ECO:0000313" key="19">
    <source>
        <dbReference type="EMBL" id="STQ89515.1"/>
    </source>
</evidence>
<keyword evidence="12 13" id="KW-0998">Cell outer membrane</keyword>
<evidence type="ECO:0000256" key="1">
    <source>
        <dbReference type="ARBA" id="ARBA00004571"/>
    </source>
</evidence>
<dbReference type="NCBIfam" id="TIGR01785">
    <property type="entry name" value="TonB-hemin"/>
    <property type="match status" value="1"/>
</dbReference>
<keyword evidence="3 13" id="KW-0813">Transport</keyword>
<evidence type="ECO:0000256" key="12">
    <source>
        <dbReference type="ARBA" id="ARBA00023237"/>
    </source>
</evidence>
<evidence type="ECO:0000259" key="18">
    <source>
        <dbReference type="SMART" id="SM00965"/>
    </source>
</evidence>
<evidence type="ECO:0000256" key="2">
    <source>
        <dbReference type="ARBA" id="ARBA00009810"/>
    </source>
</evidence>
<dbReference type="AlphaFoldDB" id="A0A377Q434"/>
<dbReference type="InterPro" id="IPR039426">
    <property type="entry name" value="TonB-dep_rcpt-like"/>
</dbReference>
<dbReference type="GO" id="GO:0009279">
    <property type="term" value="C:cell outer membrane"/>
    <property type="evidence" value="ECO:0007669"/>
    <property type="project" value="UniProtKB-SubCell"/>
</dbReference>
<comment type="subcellular location">
    <subcellularLocation>
        <location evidence="1 13">Cell outer membrane</location>
        <topology evidence="1 13">Multi-pass membrane protein</topology>
    </subcellularLocation>
</comment>
<dbReference type="Proteomes" id="UP000295794">
    <property type="component" value="Unassembled WGS sequence"/>
</dbReference>
<keyword evidence="5" id="KW-0406">Ion transport</keyword>
<dbReference type="Pfam" id="PF07715">
    <property type="entry name" value="Plug"/>
    <property type="match status" value="1"/>
</dbReference>
<evidence type="ECO:0000256" key="15">
    <source>
        <dbReference type="RuleBase" id="RU003357"/>
    </source>
</evidence>
<dbReference type="PANTHER" id="PTHR30442:SF0">
    <property type="entry name" value="FE(3+) DICITRATE TRANSPORT PROTEIN FECA"/>
    <property type="match status" value="1"/>
</dbReference>
<dbReference type="InterPro" id="IPR012910">
    <property type="entry name" value="Plug_dom"/>
</dbReference>
<reference evidence="19 21" key="1">
    <citation type="submission" date="2018-06" db="EMBL/GenBank/DDBJ databases">
        <authorList>
            <consortium name="Pathogen Informatics"/>
            <person name="Doyle S."/>
        </authorList>
    </citation>
    <scope>NUCLEOTIDE SEQUENCE [LARGE SCALE GENOMIC DNA]</scope>
    <source>
        <strain evidence="19 21">NCTC11159</strain>
    </source>
</reference>
<dbReference type="Gene3D" id="2.170.130.10">
    <property type="entry name" value="TonB-dependent receptor, plug domain"/>
    <property type="match status" value="1"/>
</dbReference>
<dbReference type="GO" id="GO:0015232">
    <property type="term" value="F:heme transmembrane transporter activity"/>
    <property type="evidence" value="ECO:0007669"/>
    <property type="project" value="InterPro"/>
</dbReference>
<dbReference type="PANTHER" id="PTHR30442">
    <property type="entry name" value="IRON III DICITRATE TRANSPORT PROTEIN FECA"/>
    <property type="match status" value="1"/>
</dbReference>
<dbReference type="PROSITE" id="PS01156">
    <property type="entry name" value="TONB_DEPENDENT_REC_2"/>
    <property type="match status" value="1"/>
</dbReference>
<dbReference type="PROSITE" id="PS52016">
    <property type="entry name" value="TONB_DEPENDENT_REC_3"/>
    <property type="match status" value="1"/>
</dbReference>
<keyword evidence="10 13" id="KW-0472">Membrane</keyword>
<keyword evidence="4 13" id="KW-1134">Transmembrane beta strand</keyword>
<dbReference type="InterPro" id="IPR037066">
    <property type="entry name" value="Plug_dom_sf"/>
</dbReference>
<feature type="signal peptide" evidence="17">
    <location>
        <begin position="1"/>
        <end position="32"/>
    </location>
</feature>
<evidence type="ECO:0000256" key="3">
    <source>
        <dbReference type="ARBA" id="ARBA00022448"/>
    </source>
</evidence>
<evidence type="ECO:0000256" key="17">
    <source>
        <dbReference type="SAM" id="SignalP"/>
    </source>
</evidence>
<evidence type="ECO:0000256" key="9">
    <source>
        <dbReference type="ARBA" id="ARBA00023077"/>
    </source>
</evidence>
<feature type="short sequence motif" description="TonB C-terminal box" evidence="14">
    <location>
        <begin position="951"/>
        <end position="968"/>
    </location>
</feature>
<keyword evidence="5" id="KW-0410">Iron transport</keyword>
<keyword evidence="9 15" id="KW-0798">TonB box</keyword>
<comment type="similarity">
    <text evidence="2 13 15">Belongs to the TonB-dependent receptor family.</text>
</comment>
<reference evidence="20 22" key="2">
    <citation type="submission" date="2019-03" db="EMBL/GenBank/DDBJ databases">
        <title>Genomic Encyclopedia of Type Strains, Phase IV (KMG-IV): sequencing the most valuable type-strain genomes for metagenomic binning, comparative biology and taxonomic classification.</title>
        <authorList>
            <person name="Goeker M."/>
        </authorList>
    </citation>
    <scope>NUCLEOTIDE SEQUENCE [LARGE SCALE GENOMIC DNA]</scope>
    <source>
        <strain evidence="20 22">DSM 3764</strain>
    </source>
</reference>
<evidence type="ECO:0000313" key="20">
    <source>
        <dbReference type="EMBL" id="TCU90488.1"/>
    </source>
</evidence>
<evidence type="ECO:0000256" key="5">
    <source>
        <dbReference type="ARBA" id="ARBA00022496"/>
    </source>
</evidence>
<gene>
    <name evidence="19" type="primary">fpvA</name>
    <name evidence="20" type="ORF">EV682_101521</name>
    <name evidence="19" type="ORF">NCTC11159_00539</name>
</gene>
<evidence type="ECO:0000256" key="10">
    <source>
        <dbReference type="ARBA" id="ARBA00023136"/>
    </source>
</evidence>
<evidence type="ECO:0000256" key="13">
    <source>
        <dbReference type="PROSITE-ProRule" id="PRU01360"/>
    </source>
</evidence>
<keyword evidence="6 13" id="KW-0812">Transmembrane</keyword>
<accession>A0A377Q434</accession>
<name>A0A377Q434_9NEIS</name>
<dbReference type="EMBL" id="UGHR01000001">
    <property type="protein sequence ID" value="STQ89515.1"/>
    <property type="molecule type" value="Genomic_DNA"/>
</dbReference>
<dbReference type="CDD" id="cd01347">
    <property type="entry name" value="ligand_gated_channel"/>
    <property type="match status" value="1"/>
</dbReference>
<dbReference type="Gene3D" id="3.55.50.30">
    <property type="match status" value="1"/>
</dbReference>